<dbReference type="Proteomes" id="UP000015545">
    <property type="component" value="Segment"/>
</dbReference>
<feature type="compositionally biased region" description="Acidic residues" evidence="1">
    <location>
        <begin position="216"/>
        <end position="247"/>
    </location>
</feature>
<dbReference type="KEGG" id="vg:16574817"/>
<name>S5VZK9_9CAUD</name>
<reference evidence="2 3" key="1">
    <citation type="journal article" date="2014" name="Genome Announc.">
        <title>Complete Genome Sequence of the Novel Giant Pseudomonas Phage PaBG.</title>
        <authorList>
            <person name="Sykilinda N.N."/>
            <person name="Bondar A.A."/>
            <person name="Gorshkova A.S."/>
            <person name="Kurochkina L.P."/>
            <person name="Kulikov E.E."/>
            <person name="Shneider M.M."/>
            <person name="Kadykov V.A."/>
            <person name="Solovjeva N.V."/>
            <person name="Kabilov M.R."/>
            <person name="Mesyanzhinov V.V."/>
            <person name="Vlassov V.V."/>
            <person name="Drukker V.V."/>
            <person name="Miroshnikov K.A."/>
        </authorList>
    </citation>
    <scope>NUCLEOTIDE SEQUENCE [LARGE SCALE GENOMIC DNA]</scope>
</reference>
<dbReference type="GeneID" id="16574817"/>
<evidence type="ECO:0000313" key="2">
    <source>
        <dbReference type="EMBL" id="AGS82015.1"/>
    </source>
</evidence>
<evidence type="ECO:0000313" key="3">
    <source>
        <dbReference type="Proteomes" id="UP000015545"/>
    </source>
</evidence>
<feature type="compositionally biased region" description="Basic and acidic residues" evidence="1">
    <location>
        <begin position="121"/>
        <end position="130"/>
    </location>
</feature>
<evidence type="ECO:0000256" key="1">
    <source>
        <dbReference type="SAM" id="MobiDB-lite"/>
    </source>
</evidence>
<gene>
    <name evidence="2" type="ORF">PaBG_00131</name>
</gene>
<feature type="region of interest" description="Disordered" evidence="1">
    <location>
        <begin position="51"/>
        <end position="139"/>
    </location>
</feature>
<dbReference type="EMBL" id="KF147891">
    <property type="protein sequence ID" value="AGS82015.1"/>
    <property type="molecule type" value="Genomic_DNA"/>
</dbReference>
<accession>S5VZK9</accession>
<protein>
    <submittedName>
        <fullName evidence="2">Uncharacterized protein</fullName>
    </submittedName>
</protein>
<proteinExistence type="predicted"/>
<keyword evidence="3" id="KW-1185">Reference proteome</keyword>
<feature type="region of interest" description="Disordered" evidence="1">
    <location>
        <begin position="209"/>
        <end position="247"/>
    </location>
</feature>
<organism evidence="2 3">
    <name type="scientific">Pseudomonas phage PaBG</name>
    <dbReference type="NCBI Taxonomy" id="1335230"/>
    <lineage>
        <taxon>Viruses</taxon>
        <taxon>Duplodnaviria</taxon>
        <taxon>Heunggongvirae</taxon>
        <taxon>Uroviricota</taxon>
        <taxon>Caudoviricetes</taxon>
        <taxon>Baikalvirus</taxon>
        <taxon>Baikalvirus PaBG</taxon>
    </lineage>
</organism>
<dbReference type="RefSeq" id="YP_008433462.1">
    <property type="nucleotide sequence ID" value="NC_022096.1"/>
</dbReference>
<feature type="region of interest" description="Disordered" evidence="1">
    <location>
        <begin position="278"/>
        <end position="345"/>
    </location>
</feature>
<sequence>MAITKDDLKGMQGKRITIDGERHRVEKIVVKTGEAITEDGTRVHIDGIYKRGPGFFFDTPKKGKKAAKEEPTKPARARNRKVKDDDDAPAGETARQRRRRLKREAAEAEGAPAGKRARTSKQKDEPEAPKSKPKAAKKKLVEAFDQRNAEAISNDAFALLGNALSASGVYDVVPVAVGAQFNENALRVTITLMPGSKSDKEIKAYIREHREATDVAPDDDEDDDSLDDEGLDDDDEDDEGLEDELLGDLDVADLKKIARKLGLTTKKSMDAEAVIALIREDDDNDDDAIREAADEAGVELEAGDEDEDEVGDDDGELEDDEDDESEDEDEDDEEEEDESEDAVSVEDMVNAIRERAPNLSEGKVRGFVEAYLASDEIEDKFGDDMVPGQTVLKGKEDKHEFLLVGYDEADETVKLLNLDSLKFRSKSIADVARMEEVEAE</sequence>
<feature type="compositionally biased region" description="Acidic residues" evidence="1">
    <location>
        <begin position="294"/>
        <end position="344"/>
    </location>
</feature>